<feature type="domain" description="C2H2-type" evidence="14">
    <location>
        <begin position="218"/>
        <end position="246"/>
    </location>
</feature>
<evidence type="ECO:0000256" key="8">
    <source>
        <dbReference type="ARBA" id="ARBA00023125"/>
    </source>
</evidence>
<dbReference type="GO" id="GO:0008270">
    <property type="term" value="F:zinc ion binding"/>
    <property type="evidence" value="ECO:0007669"/>
    <property type="project" value="UniProtKB-UniRule"/>
</dbReference>
<feature type="domain" description="C2H2-type" evidence="14">
    <location>
        <begin position="404"/>
        <end position="431"/>
    </location>
</feature>
<feature type="domain" description="C2H2-type" evidence="14">
    <location>
        <begin position="460"/>
        <end position="487"/>
    </location>
</feature>
<keyword evidence="8" id="KW-0238">DNA-binding</keyword>
<dbReference type="PROSITE" id="PS50157">
    <property type="entry name" value="ZINC_FINGER_C2H2_2"/>
    <property type="match status" value="12"/>
</dbReference>
<feature type="binding site" evidence="12">
    <location>
        <position position="12"/>
    </location>
    <ligand>
        <name>Zn(2+)</name>
        <dbReference type="ChEBI" id="CHEBI:29105"/>
    </ligand>
</feature>
<dbReference type="SUPFAM" id="SSF57667">
    <property type="entry name" value="beta-beta-alpha zinc fingers"/>
    <property type="match status" value="6"/>
</dbReference>
<keyword evidence="4" id="KW-0677">Repeat</keyword>
<evidence type="ECO:0008006" key="18">
    <source>
        <dbReference type="Google" id="ProtNLM"/>
    </source>
</evidence>
<keyword evidence="10" id="KW-0539">Nucleus</keyword>
<feature type="domain" description="C2H2-type" evidence="14">
    <location>
        <begin position="320"/>
        <end position="347"/>
    </location>
</feature>
<evidence type="ECO:0000256" key="5">
    <source>
        <dbReference type="ARBA" id="ARBA00022771"/>
    </source>
</evidence>
<feature type="domain" description="C2H2-type" evidence="14">
    <location>
        <begin position="544"/>
        <end position="571"/>
    </location>
</feature>
<evidence type="ECO:0000259" key="15">
    <source>
        <dbReference type="PROSITE" id="PS51915"/>
    </source>
</evidence>
<dbReference type="AlphaFoldDB" id="A0A9J6BS77"/>
<feature type="binding site" evidence="12">
    <location>
        <position position="15"/>
    </location>
    <ligand>
        <name>Zn(2+)</name>
        <dbReference type="ChEBI" id="CHEBI:29105"/>
    </ligand>
</feature>
<feature type="domain" description="ZAD" evidence="15">
    <location>
        <begin position="10"/>
        <end position="86"/>
    </location>
</feature>
<gene>
    <name evidence="16" type="ORF">PVAND_002710</name>
</gene>
<evidence type="ECO:0000313" key="17">
    <source>
        <dbReference type="Proteomes" id="UP001107558"/>
    </source>
</evidence>
<comment type="similarity">
    <text evidence="2">Belongs to the krueppel C2H2-type zinc-finger protein family.</text>
</comment>
<keyword evidence="9" id="KW-0804">Transcription</keyword>
<dbReference type="InterPro" id="IPR050329">
    <property type="entry name" value="GLI_C2H2-zinc-finger"/>
</dbReference>
<evidence type="ECO:0000259" key="14">
    <source>
        <dbReference type="PROSITE" id="PS50157"/>
    </source>
</evidence>
<sequence>MEVTSIDVKNVCRCCILPSNDLEPIFESFYENDLPKILSCITSGKIEPKIDDDLSILICQNCKLTAINAYKFQQMCIESDRSLRILIGNCEVEDPAIDNEQILMIEKQEPNEVCTEVILEQSKPVEEDEGSEIEAVVTEEANESENDDPADGQHELFECTLCIKSKYFTTEQKLENHVSKCHQQLSNKEETDMAIQEEDLEEDESNDEDYDNGNQSEYSCSQCSKTFKKASLLTRHKKLVHETGKKTTHECTKCNKRFSSSSTFKRHDILHSDLVEKSKLARHESQEFICIICGRSFKTPDCLASHLKVHKSKCEEDQEYSCKLCHDIFPSFSEIIRHAKNHIENATHQCTICNKLLALNDDIIDHFLRHKEMKPHVCPVCQKSFIKLHKLNVHLRTHSEEKPYLCPECGKSLSTNENLKRHLIRHTGIKPYSCTMCPSRFVFKSGLTSHMSTHSGLKPFVCATCGSSFTKSSSLTKHHRIHTGERPYVCEVCGMRFNSSDHVKRHLRTHTGERPYKCQYCDRSYAQSNDLLKHTRIHVGENTYKCNHCNAAFRLQAQLREHYRIHYDGNTLRNSDTNLDQKPQILTEIDMIVDQEKMGQQLQYVQQYQGIIKNEKDDLYEDLSKKQKLQQK</sequence>
<feature type="binding site" evidence="12">
    <location>
        <position position="59"/>
    </location>
    <ligand>
        <name>Zn(2+)</name>
        <dbReference type="ChEBI" id="CHEBI:29105"/>
    </ligand>
</feature>
<dbReference type="FunFam" id="3.30.160.60:FF:002343">
    <property type="entry name" value="Zinc finger protein 33A"/>
    <property type="match status" value="1"/>
</dbReference>
<keyword evidence="5 11" id="KW-0863">Zinc-finger</keyword>
<feature type="domain" description="C2H2-type" evidence="14">
    <location>
        <begin position="348"/>
        <end position="375"/>
    </location>
</feature>
<dbReference type="PANTHER" id="PTHR19818:SF139">
    <property type="entry name" value="PAIR-RULE PROTEIN ODD-PAIRED"/>
    <property type="match status" value="1"/>
</dbReference>
<dbReference type="InterPro" id="IPR036236">
    <property type="entry name" value="Znf_C2H2_sf"/>
</dbReference>
<keyword evidence="6 12" id="KW-0862">Zinc</keyword>
<dbReference type="GO" id="GO:0005634">
    <property type="term" value="C:nucleus"/>
    <property type="evidence" value="ECO:0007669"/>
    <property type="project" value="UniProtKB-SubCell"/>
</dbReference>
<dbReference type="PROSITE" id="PS51915">
    <property type="entry name" value="ZAD"/>
    <property type="match status" value="1"/>
</dbReference>
<evidence type="ECO:0000256" key="10">
    <source>
        <dbReference type="ARBA" id="ARBA00023242"/>
    </source>
</evidence>
<evidence type="ECO:0000256" key="11">
    <source>
        <dbReference type="PROSITE-ProRule" id="PRU00042"/>
    </source>
</evidence>
<evidence type="ECO:0000256" key="13">
    <source>
        <dbReference type="SAM" id="MobiDB-lite"/>
    </source>
</evidence>
<dbReference type="Pfam" id="PF13894">
    <property type="entry name" value="zf-C2H2_4"/>
    <property type="match status" value="1"/>
</dbReference>
<accession>A0A9J6BS77</accession>
<feature type="domain" description="C2H2-type" evidence="14">
    <location>
        <begin position="288"/>
        <end position="315"/>
    </location>
</feature>
<evidence type="ECO:0000256" key="3">
    <source>
        <dbReference type="ARBA" id="ARBA00022723"/>
    </source>
</evidence>
<proteinExistence type="inferred from homology"/>
<dbReference type="Proteomes" id="UP001107558">
    <property type="component" value="Chromosome 3"/>
</dbReference>
<dbReference type="GO" id="GO:0045944">
    <property type="term" value="P:positive regulation of transcription by RNA polymerase II"/>
    <property type="evidence" value="ECO:0007669"/>
    <property type="project" value="UniProtKB-ARBA"/>
</dbReference>
<feature type="domain" description="C2H2-type" evidence="14">
    <location>
        <begin position="432"/>
        <end position="459"/>
    </location>
</feature>
<dbReference type="GO" id="GO:0000981">
    <property type="term" value="F:DNA-binding transcription factor activity, RNA polymerase II-specific"/>
    <property type="evidence" value="ECO:0007669"/>
    <property type="project" value="TreeGrafter"/>
</dbReference>
<comment type="subcellular location">
    <subcellularLocation>
        <location evidence="1">Nucleus</location>
    </subcellularLocation>
</comment>
<keyword evidence="3 12" id="KW-0479">Metal-binding</keyword>
<organism evidence="16 17">
    <name type="scientific">Polypedilum vanderplanki</name>
    <name type="common">Sleeping chironomid midge</name>
    <dbReference type="NCBI Taxonomy" id="319348"/>
    <lineage>
        <taxon>Eukaryota</taxon>
        <taxon>Metazoa</taxon>
        <taxon>Ecdysozoa</taxon>
        <taxon>Arthropoda</taxon>
        <taxon>Hexapoda</taxon>
        <taxon>Insecta</taxon>
        <taxon>Pterygota</taxon>
        <taxon>Neoptera</taxon>
        <taxon>Endopterygota</taxon>
        <taxon>Diptera</taxon>
        <taxon>Nematocera</taxon>
        <taxon>Chironomoidea</taxon>
        <taxon>Chironomidae</taxon>
        <taxon>Chironominae</taxon>
        <taxon>Polypedilum</taxon>
        <taxon>Polypedilum</taxon>
    </lineage>
</organism>
<protein>
    <recommendedName>
        <fullName evidence="18">Zinc finger protein</fullName>
    </recommendedName>
</protein>
<dbReference type="InterPro" id="IPR012934">
    <property type="entry name" value="Znf_AD"/>
</dbReference>
<name>A0A9J6BS77_POLVA</name>
<comment type="caution">
    <text evidence="16">The sequence shown here is derived from an EMBL/GenBank/DDBJ whole genome shotgun (WGS) entry which is preliminary data.</text>
</comment>
<dbReference type="InterPro" id="IPR013087">
    <property type="entry name" value="Znf_C2H2_type"/>
</dbReference>
<evidence type="ECO:0000256" key="1">
    <source>
        <dbReference type="ARBA" id="ARBA00004123"/>
    </source>
</evidence>
<dbReference type="Pfam" id="PF00096">
    <property type="entry name" value="zf-C2H2"/>
    <property type="match status" value="9"/>
</dbReference>
<feature type="domain" description="C2H2-type" evidence="14">
    <location>
        <begin position="376"/>
        <end position="403"/>
    </location>
</feature>
<evidence type="ECO:0000256" key="4">
    <source>
        <dbReference type="ARBA" id="ARBA00022737"/>
    </source>
</evidence>
<dbReference type="FunFam" id="3.30.160.60:FF:002104">
    <property type="entry name" value="Si:ch211-266d19.4"/>
    <property type="match status" value="1"/>
</dbReference>
<dbReference type="PANTHER" id="PTHR19818">
    <property type="entry name" value="ZINC FINGER PROTEIN ZIC AND GLI"/>
    <property type="match status" value="1"/>
</dbReference>
<dbReference type="FunFam" id="3.30.160.60:FF:000100">
    <property type="entry name" value="Zinc finger 45-like"/>
    <property type="match status" value="1"/>
</dbReference>
<dbReference type="GO" id="GO:0000978">
    <property type="term" value="F:RNA polymerase II cis-regulatory region sequence-specific DNA binding"/>
    <property type="evidence" value="ECO:0007669"/>
    <property type="project" value="TreeGrafter"/>
</dbReference>
<dbReference type="FunFam" id="3.30.160.60:FF:001480">
    <property type="entry name" value="Si:cabz01071911.3"/>
    <property type="match status" value="1"/>
</dbReference>
<evidence type="ECO:0000256" key="12">
    <source>
        <dbReference type="PROSITE-ProRule" id="PRU01263"/>
    </source>
</evidence>
<feature type="compositionally biased region" description="Acidic residues" evidence="13">
    <location>
        <begin position="198"/>
        <end position="211"/>
    </location>
</feature>
<dbReference type="Pfam" id="PF07776">
    <property type="entry name" value="zf-AD"/>
    <property type="match status" value="1"/>
</dbReference>
<reference evidence="16" key="1">
    <citation type="submission" date="2021-03" db="EMBL/GenBank/DDBJ databases">
        <title>Chromosome level genome of the anhydrobiotic midge Polypedilum vanderplanki.</title>
        <authorList>
            <person name="Yoshida Y."/>
            <person name="Kikawada T."/>
            <person name="Gusev O."/>
        </authorList>
    </citation>
    <scope>NUCLEOTIDE SEQUENCE</scope>
    <source>
        <strain evidence="16">NIAS01</strain>
        <tissue evidence="16">Whole body or cell culture</tissue>
    </source>
</reference>
<dbReference type="FunFam" id="3.30.160.60:FF:000065">
    <property type="entry name" value="B-cell CLL/lymphoma 6, member B"/>
    <property type="match status" value="1"/>
</dbReference>
<feature type="domain" description="C2H2-type" evidence="14">
    <location>
        <begin position="249"/>
        <end position="276"/>
    </location>
</feature>
<dbReference type="SMART" id="SM00355">
    <property type="entry name" value="ZnF_C2H2"/>
    <property type="match status" value="13"/>
</dbReference>
<dbReference type="SMART" id="SM00868">
    <property type="entry name" value="zf-AD"/>
    <property type="match status" value="1"/>
</dbReference>
<evidence type="ECO:0000256" key="7">
    <source>
        <dbReference type="ARBA" id="ARBA00023015"/>
    </source>
</evidence>
<dbReference type="OrthoDB" id="1095242at2759"/>
<dbReference type="FunFam" id="3.30.160.60:FF:000072">
    <property type="entry name" value="zinc finger protein 143 isoform X1"/>
    <property type="match status" value="1"/>
</dbReference>
<evidence type="ECO:0000256" key="2">
    <source>
        <dbReference type="ARBA" id="ARBA00006991"/>
    </source>
</evidence>
<dbReference type="PROSITE" id="PS00028">
    <property type="entry name" value="ZINC_FINGER_C2H2_1"/>
    <property type="match status" value="12"/>
</dbReference>
<keyword evidence="17" id="KW-1185">Reference proteome</keyword>
<dbReference type="FunFam" id="3.30.160.60:FF:001004">
    <property type="entry name" value="Zinc finger protein 426"/>
    <property type="match status" value="1"/>
</dbReference>
<dbReference type="SUPFAM" id="SSF57716">
    <property type="entry name" value="Glucocorticoid receptor-like (DNA-binding domain)"/>
    <property type="match status" value="1"/>
</dbReference>
<evidence type="ECO:0000256" key="9">
    <source>
        <dbReference type="ARBA" id="ARBA00023163"/>
    </source>
</evidence>
<evidence type="ECO:0000313" key="16">
    <source>
        <dbReference type="EMBL" id="KAG5672594.1"/>
    </source>
</evidence>
<feature type="binding site" evidence="12">
    <location>
        <position position="62"/>
    </location>
    <ligand>
        <name>Zn(2+)</name>
        <dbReference type="ChEBI" id="CHEBI:29105"/>
    </ligand>
</feature>
<keyword evidence="7" id="KW-0805">Transcription regulation</keyword>
<feature type="region of interest" description="Disordered" evidence="13">
    <location>
        <begin position="198"/>
        <end position="218"/>
    </location>
</feature>
<dbReference type="EMBL" id="JADBJN010000003">
    <property type="protein sequence ID" value="KAG5672594.1"/>
    <property type="molecule type" value="Genomic_DNA"/>
</dbReference>
<feature type="domain" description="C2H2-type" evidence="14">
    <location>
        <begin position="516"/>
        <end position="543"/>
    </location>
</feature>
<dbReference type="Gene3D" id="3.30.160.60">
    <property type="entry name" value="Classic Zinc Finger"/>
    <property type="match status" value="10"/>
</dbReference>
<evidence type="ECO:0000256" key="6">
    <source>
        <dbReference type="ARBA" id="ARBA00022833"/>
    </source>
</evidence>
<feature type="domain" description="C2H2-type" evidence="14">
    <location>
        <begin position="488"/>
        <end position="515"/>
    </location>
</feature>